<name>A0A6P5AKS5_BRABE</name>
<proteinExistence type="predicted"/>
<reference evidence="3" key="1">
    <citation type="submission" date="2025-08" db="UniProtKB">
        <authorList>
            <consortium name="RefSeq"/>
        </authorList>
    </citation>
    <scope>IDENTIFICATION</scope>
    <source>
        <tissue evidence="3">Gonad</tissue>
    </source>
</reference>
<keyword evidence="2" id="KW-1185">Reference proteome</keyword>
<dbReference type="GeneID" id="109487283"/>
<evidence type="ECO:0000313" key="3">
    <source>
        <dbReference type="RefSeq" id="XP_019646829.1"/>
    </source>
</evidence>
<sequence>MDKKRKAPRETGMASGSCEKRKKSASSSSPPTMPDPSAAQGAIEITVDGVVIKGYHIFRRRPLLGLRMKVVPEPDNPMDKDALVVVMPPLDSIPTADHDVVTDTKRSTTVRHIAGKWIGRLPAGLSTILRRMKAEGEVAELTCVATGEPRQSFAPWPMPGQKGGGAVIPCKLHVQVTDRERAIAALKSAFESDLGPEKAALVIV</sequence>
<evidence type="ECO:0000256" key="1">
    <source>
        <dbReference type="SAM" id="MobiDB-lite"/>
    </source>
</evidence>
<feature type="region of interest" description="Disordered" evidence="1">
    <location>
        <begin position="1"/>
        <end position="38"/>
    </location>
</feature>
<dbReference type="KEGG" id="bbel:109487283"/>
<protein>
    <submittedName>
        <fullName evidence="3">Uncharacterized protein LOC109487283</fullName>
    </submittedName>
</protein>
<organism evidence="2 3">
    <name type="scientific">Branchiostoma belcheri</name>
    <name type="common">Amphioxus</name>
    <dbReference type="NCBI Taxonomy" id="7741"/>
    <lineage>
        <taxon>Eukaryota</taxon>
        <taxon>Metazoa</taxon>
        <taxon>Chordata</taxon>
        <taxon>Cephalochordata</taxon>
        <taxon>Leptocardii</taxon>
        <taxon>Amphioxiformes</taxon>
        <taxon>Branchiostomatidae</taxon>
        <taxon>Branchiostoma</taxon>
    </lineage>
</organism>
<dbReference type="AlphaFoldDB" id="A0A6P5AKS5"/>
<gene>
    <name evidence="3" type="primary">LOC109487283</name>
</gene>
<dbReference type="OrthoDB" id="5978902at2759"/>
<accession>A0A6P5AKS5</accession>
<evidence type="ECO:0000313" key="2">
    <source>
        <dbReference type="Proteomes" id="UP000515135"/>
    </source>
</evidence>
<dbReference type="RefSeq" id="XP_019646829.1">
    <property type="nucleotide sequence ID" value="XM_019791270.1"/>
</dbReference>
<dbReference type="Proteomes" id="UP000515135">
    <property type="component" value="Unplaced"/>
</dbReference>
<feature type="compositionally biased region" description="Low complexity" evidence="1">
    <location>
        <begin position="25"/>
        <end position="38"/>
    </location>
</feature>